<dbReference type="InterPro" id="IPR029442">
    <property type="entry name" value="GyrI-like"/>
</dbReference>
<comment type="caution">
    <text evidence="2">The sequence shown here is derived from an EMBL/GenBank/DDBJ whole genome shotgun (WGS) entry which is preliminary data.</text>
</comment>
<dbReference type="EMBL" id="JBHTOP010000026">
    <property type="protein sequence ID" value="MFD1672347.1"/>
    <property type="molecule type" value="Genomic_DNA"/>
</dbReference>
<dbReference type="InterPro" id="IPR011256">
    <property type="entry name" value="Reg_factor_effector_dom_sf"/>
</dbReference>
<organism evidence="2 3">
    <name type="scientific">Agrilactobacillus yilanensis</name>
    <dbReference type="NCBI Taxonomy" id="2485997"/>
    <lineage>
        <taxon>Bacteria</taxon>
        <taxon>Bacillati</taxon>
        <taxon>Bacillota</taxon>
        <taxon>Bacilli</taxon>
        <taxon>Lactobacillales</taxon>
        <taxon>Lactobacillaceae</taxon>
        <taxon>Agrilactobacillus</taxon>
    </lineage>
</organism>
<reference evidence="3" key="1">
    <citation type="journal article" date="2019" name="Int. J. Syst. Evol. Microbiol.">
        <title>The Global Catalogue of Microorganisms (GCM) 10K type strain sequencing project: providing services to taxonomists for standard genome sequencing and annotation.</title>
        <authorList>
            <consortium name="The Broad Institute Genomics Platform"/>
            <consortium name="The Broad Institute Genome Sequencing Center for Infectious Disease"/>
            <person name="Wu L."/>
            <person name="Ma J."/>
        </authorList>
    </citation>
    <scope>NUCLEOTIDE SEQUENCE [LARGE SCALE GENOMIC DNA]</scope>
    <source>
        <strain evidence="3">CCM 8896</strain>
    </source>
</reference>
<evidence type="ECO:0000313" key="2">
    <source>
        <dbReference type="EMBL" id="MFD1672347.1"/>
    </source>
</evidence>
<accession>A0ABW4J804</accession>
<dbReference type="Proteomes" id="UP001597267">
    <property type="component" value="Unassembled WGS sequence"/>
</dbReference>
<gene>
    <name evidence="2" type="ORF">ACFQ5M_09580</name>
</gene>
<dbReference type="Gene3D" id="3.20.80.10">
    <property type="entry name" value="Regulatory factor, effector binding domain"/>
    <property type="match status" value="1"/>
</dbReference>
<evidence type="ECO:0000259" key="1">
    <source>
        <dbReference type="Pfam" id="PF06445"/>
    </source>
</evidence>
<name>A0ABW4J804_9LACO</name>
<sequence>MKYEWRKSEKDLYLPKKVEQRLIPAMNFITLAGTGDPNDAEFSNKISALYATAYSIRMALKKGSLGTPPFEYTVYPLEGVWTTADGSRNETLNKAALVYKIMIRQPDQVTANLFETCRTQVIAKKDNPYFPQLQFESYTDGLAVQAVHTGPFDTEGDTFAKMAAFMTAHQLEKTTLMGDFQHREIYLSNFRRSRPENLKTLLRYTVKSVATTTQN</sequence>
<dbReference type="InterPro" id="IPR008319">
    <property type="entry name" value="GyrI-like_CCH_Lin2189-like"/>
</dbReference>
<feature type="domain" description="GyrI-like small molecule binding" evidence="1">
    <location>
        <begin position="17"/>
        <end position="201"/>
    </location>
</feature>
<dbReference type="Pfam" id="PF06445">
    <property type="entry name" value="GyrI-like"/>
    <property type="match status" value="1"/>
</dbReference>
<keyword evidence="3" id="KW-1185">Reference proteome</keyword>
<proteinExistence type="predicted"/>
<evidence type="ECO:0000313" key="3">
    <source>
        <dbReference type="Proteomes" id="UP001597267"/>
    </source>
</evidence>
<dbReference type="PIRSF" id="PIRSF031644">
    <property type="entry name" value="UCP031644"/>
    <property type="match status" value="1"/>
</dbReference>
<protein>
    <submittedName>
        <fullName evidence="2">GyrI-like domain-containing protein</fullName>
    </submittedName>
</protein>
<dbReference type="RefSeq" id="WP_125712321.1">
    <property type="nucleotide sequence ID" value="NZ_JBHTOP010000026.1"/>
</dbReference>